<proteinExistence type="predicted"/>
<reference evidence="1 2" key="1">
    <citation type="submission" date="2024-04" db="EMBL/GenBank/DDBJ databases">
        <title>genome sequences of Mucor flavus KT1a and Helicostylum pulchrum KT1b strains isolation_sourced from the surface of a dry-aged beef.</title>
        <authorList>
            <person name="Toyotome T."/>
            <person name="Hosono M."/>
            <person name="Torimaru M."/>
            <person name="Fukuda K."/>
            <person name="Mikami N."/>
        </authorList>
    </citation>
    <scope>NUCLEOTIDE SEQUENCE [LARGE SCALE GENOMIC DNA]</scope>
    <source>
        <strain evidence="1 2">KT1b</strain>
    </source>
</reference>
<keyword evidence="2" id="KW-1185">Reference proteome</keyword>
<evidence type="ECO:0000313" key="2">
    <source>
        <dbReference type="Proteomes" id="UP001476247"/>
    </source>
</evidence>
<protein>
    <submittedName>
        <fullName evidence="1">Uncharacterized protein</fullName>
    </submittedName>
</protein>
<comment type="caution">
    <text evidence="1">The sequence shown here is derived from an EMBL/GenBank/DDBJ whole genome shotgun (WGS) entry which is preliminary data.</text>
</comment>
<dbReference type="EMBL" id="BAABUJ010000011">
    <property type="protein sequence ID" value="GAA5798847.1"/>
    <property type="molecule type" value="Genomic_DNA"/>
</dbReference>
<gene>
    <name evidence="1" type="ORF">HPULCUR_004253</name>
</gene>
<dbReference type="Proteomes" id="UP001476247">
    <property type="component" value="Unassembled WGS sequence"/>
</dbReference>
<name>A0ABP9XXR1_9FUNG</name>
<sequence length="110" mass="12861">MERPRVRSEIISRTHSLLEEINNISDEEETWFEDDQVMMDSTALSSHNTYDTIIDRASKLQLKQSPKTEHKTELYPAIERFSNDESMRRSQLNKTIRSNEDFSAISEAIP</sequence>
<organism evidence="1 2">
    <name type="scientific">Helicostylum pulchrum</name>
    <dbReference type="NCBI Taxonomy" id="562976"/>
    <lineage>
        <taxon>Eukaryota</taxon>
        <taxon>Fungi</taxon>
        <taxon>Fungi incertae sedis</taxon>
        <taxon>Mucoromycota</taxon>
        <taxon>Mucoromycotina</taxon>
        <taxon>Mucoromycetes</taxon>
        <taxon>Mucorales</taxon>
        <taxon>Mucorineae</taxon>
        <taxon>Mucoraceae</taxon>
        <taxon>Helicostylum</taxon>
    </lineage>
</organism>
<evidence type="ECO:0000313" key="1">
    <source>
        <dbReference type="EMBL" id="GAA5798847.1"/>
    </source>
</evidence>
<accession>A0ABP9XXR1</accession>